<accession>A0A1G2LSE7</accession>
<dbReference type="EMBL" id="MHQZ01000010">
    <property type="protein sequence ID" value="OHA14424.1"/>
    <property type="molecule type" value="Genomic_DNA"/>
</dbReference>
<evidence type="ECO:0000256" key="1">
    <source>
        <dbReference type="ARBA" id="ARBA00010835"/>
    </source>
</evidence>
<comment type="similarity">
    <text evidence="1">Belongs to the prokaryotic/mitochondrial release factor family.</text>
</comment>
<dbReference type="PANTHER" id="PTHR43116:SF3">
    <property type="entry name" value="CLASS I PEPTIDE CHAIN RELEASE FACTOR"/>
    <property type="match status" value="1"/>
</dbReference>
<dbReference type="GO" id="GO:0005737">
    <property type="term" value="C:cytoplasm"/>
    <property type="evidence" value="ECO:0007669"/>
    <property type="project" value="UniProtKB-ARBA"/>
</dbReference>
<dbReference type="InterPro" id="IPR045853">
    <property type="entry name" value="Pep_chain_release_fac_I_sf"/>
</dbReference>
<dbReference type="GO" id="GO:0003747">
    <property type="term" value="F:translation release factor activity"/>
    <property type="evidence" value="ECO:0007669"/>
    <property type="project" value="InterPro"/>
</dbReference>
<evidence type="ECO:0000256" key="3">
    <source>
        <dbReference type="SAM" id="Coils"/>
    </source>
</evidence>
<dbReference type="Pfam" id="PF03462">
    <property type="entry name" value="PCRF"/>
    <property type="match status" value="1"/>
</dbReference>
<gene>
    <name evidence="5" type="ORF">A2909_01175</name>
</gene>
<dbReference type="Proteomes" id="UP000178302">
    <property type="component" value="Unassembled WGS sequence"/>
</dbReference>
<reference evidence="5 6" key="1">
    <citation type="journal article" date="2016" name="Nat. Commun.">
        <title>Thousands of microbial genomes shed light on interconnected biogeochemical processes in an aquifer system.</title>
        <authorList>
            <person name="Anantharaman K."/>
            <person name="Brown C.T."/>
            <person name="Hug L.A."/>
            <person name="Sharon I."/>
            <person name="Castelle C.J."/>
            <person name="Probst A.J."/>
            <person name="Thomas B.C."/>
            <person name="Singh A."/>
            <person name="Wilkins M.J."/>
            <person name="Karaoz U."/>
            <person name="Brodie E.L."/>
            <person name="Williams K.H."/>
            <person name="Hubbard S.S."/>
            <person name="Banfield J.F."/>
        </authorList>
    </citation>
    <scope>NUCLEOTIDE SEQUENCE [LARGE SCALE GENOMIC DNA]</scope>
</reference>
<dbReference type="AlphaFoldDB" id="A0A1G2LSE7"/>
<feature type="coiled-coil region" evidence="3">
    <location>
        <begin position="191"/>
        <end position="218"/>
    </location>
</feature>
<dbReference type="PANTHER" id="PTHR43116">
    <property type="entry name" value="PEPTIDE CHAIN RELEASE FACTOR 2"/>
    <property type="match status" value="1"/>
</dbReference>
<keyword evidence="3" id="KW-0175">Coiled coil</keyword>
<dbReference type="Pfam" id="PF00472">
    <property type="entry name" value="RF-1"/>
    <property type="match status" value="1"/>
</dbReference>
<evidence type="ECO:0000313" key="6">
    <source>
        <dbReference type="Proteomes" id="UP000178302"/>
    </source>
</evidence>
<name>A0A1G2LSE7_9BACT</name>
<keyword evidence="2" id="KW-0488">Methylation</keyword>
<dbReference type="InterPro" id="IPR005139">
    <property type="entry name" value="PCRF"/>
</dbReference>
<evidence type="ECO:0000313" key="5">
    <source>
        <dbReference type="EMBL" id="OHA14424.1"/>
    </source>
</evidence>
<dbReference type="PROSITE" id="PS00745">
    <property type="entry name" value="RF_PROK_I"/>
    <property type="match status" value="1"/>
</dbReference>
<sequence length="275" mass="31395">MAKPDFWRDKNKAREIIKEFNELKEKPEGTEEYDKGDAVMNIFSGAGGDDAEDWASILLKMYQRFSENKNWDFKILHHHQNEMGGTKNAAAEISGKSVYGLLKGEAGVHRLVRISPFSAKKLRHTSFALVEVLPRFVKPEEVELKSEDLRVDLSRAGGPGGQNVNKRETAVRVTHTPTNIQVHVGSERSQQQNKEKAMEILRAKIYKLEQDRKKKEEESMKISKTTEAEWGRQIRSYVLHPYKMVKDHRTGVETSDVETVLNGELDKFIEAEGTL</sequence>
<dbReference type="Gene3D" id="3.30.70.1660">
    <property type="match status" value="1"/>
</dbReference>
<organism evidence="5 6">
    <name type="scientific">Candidatus Tagabacteria bacterium RIFCSPLOWO2_01_FULL_39_11</name>
    <dbReference type="NCBI Taxonomy" id="1802295"/>
    <lineage>
        <taxon>Bacteria</taxon>
        <taxon>Candidatus Tagaibacteriota</taxon>
    </lineage>
</organism>
<comment type="caution">
    <text evidence="5">The sequence shown here is derived from an EMBL/GenBank/DDBJ whole genome shotgun (WGS) entry which is preliminary data.</text>
</comment>
<dbReference type="SUPFAM" id="SSF75620">
    <property type="entry name" value="Release factor"/>
    <property type="match status" value="1"/>
</dbReference>
<evidence type="ECO:0000259" key="4">
    <source>
        <dbReference type="PROSITE" id="PS00745"/>
    </source>
</evidence>
<feature type="domain" description="Prokaryotic-type class I peptide chain release factors" evidence="4">
    <location>
        <begin position="155"/>
        <end position="171"/>
    </location>
</feature>
<dbReference type="SMART" id="SM00937">
    <property type="entry name" value="PCRF"/>
    <property type="match status" value="1"/>
</dbReference>
<protein>
    <recommendedName>
        <fullName evidence="4">Prokaryotic-type class I peptide chain release factors domain-containing protein</fullName>
    </recommendedName>
</protein>
<proteinExistence type="inferred from homology"/>
<dbReference type="Gene3D" id="3.30.160.20">
    <property type="match status" value="1"/>
</dbReference>
<dbReference type="InterPro" id="IPR000352">
    <property type="entry name" value="Pep_chain_release_fac_I"/>
</dbReference>
<evidence type="ECO:0000256" key="2">
    <source>
        <dbReference type="ARBA" id="ARBA00022481"/>
    </source>
</evidence>